<evidence type="ECO:0000256" key="6">
    <source>
        <dbReference type="ARBA" id="ARBA00022679"/>
    </source>
</evidence>
<keyword evidence="9 16" id="KW-1133">Transmembrane helix</keyword>
<evidence type="ECO:0000256" key="7">
    <source>
        <dbReference type="ARBA" id="ARBA00022692"/>
    </source>
</evidence>
<comment type="domain">
    <text evidence="16">The DHHC domain is required for palmitoyltransferase activity.</text>
</comment>
<keyword evidence="12" id="KW-0564">Palmitate</keyword>
<protein>
    <recommendedName>
        <fullName evidence="16">Palmitoyltransferase</fullName>
        <ecNumber evidence="16">2.3.1.225</ecNumber>
    </recommendedName>
</protein>
<dbReference type="EMBL" id="GBXM01007880">
    <property type="protein sequence ID" value="JAI00698.1"/>
    <property type="molecule type" value="Transcribed_RNA"/>
</dbReference>
<sequence length="345" mass="39649">MDFLTLFAIYVVLVVSCILLVCKCSGQQQTPFGRIFSSLTKIISPWVPQWFQQYSYKTVHKLFHQRNRLFVYLHLFLEGVVYAEFSYEVFGYCREMNTSLASLCVPYVLLAVQSYFFYQCCSRDPGTVTKENHFAQVQVYQYDRNLFHPGVSCPTCLLVKPARSKHCRVCNRCVQRFDHHCVWINNCVGAQNIRHFLLYLVCLCAMASDIAVLTADMLLNVVLASGLLHAHYVDQQGEQQPVGPVFIIQHLFLTFPRIIFMLGFLVFLFMVLAGYAVFHLYLALVNQTSNEWSKNGGHGCQHCHPTAGQQCSVGHVQSRHFYSRGFLRNLGEILWPLTYSGKKHK</sequence>
<evidence type="ECO:0000259" key="17">
    <source>
        <dbReference type="Pfam" id="PF01529"/>
    </source>
</evidence>
<feature type="domain" description="Palmitoyltransferase DHHC" evidence="17">
    <location>
        <begin position="152"/>
        <end position="295"/>
    </location>
</feature>
<evidence type="ECO:0000256" key="12">
    <source>
        <dbReference type="ARBA" id="ARBA00023139"/>
    </source>
</evidence>
<keyword evidence="10" id="KW-0333">Golgi apparatus</keyword>
<dbReference type="InterPro" id="IPR039859">
    <property type="entry name" value="PFA4/ZDH16/20/ERF2-like"/>
</dbReference>
<evidence type="ECO:0000256" key="13">
    <source>
        <dbReference type="ARBA" id="ARBA00023288"/>
    </source>
</evidence>
<keyword evidence="11 16" id="KW-0472">Membrane</keyword>
<dbReference type="PANTHER" id="PTHR22883">
    <property type="entry name" value="ZINC FINGER DHHC DOMAIN CONTAINING PROTEIN"/>
    <property type="match status" value="1"/>
</dbReference>
<accession>A0A0E9XD70</accession>
<feature type="transmembrane region" description="Helical" evidence="16">
    <location>
        <begin position="69"/>
        <end position="87"/>
    </location>
</feature>
<feature type="transmembrane region" description="Helical" evidence="16">
    <location>
        <begin position="196"/>
        <end position="219"/>
    </location>
</feature>
<evidence type="ECO:0000256" key="10">
    <source>
        <dbReference type="ARBA" id="ARBA00023034"/>
    </source>
</evidence>
<proteinExistence type="inferred from homology"/>
<keyword evidence="6 16" id="KW-0808">Transferase</keyword>
<dbReference type="PROSITE" id="PS50216">
    <property type="entry name" value="DHHC"/>
    <property type="match status" value="1"/>
</dbReference>
<dbReference type="GO" id="GO:0005886">
    <property type="term" value="C:plasma membrane"/>
    <property type="evidence" value="ECO:0007669"/>
    <property type="project" value="UniProtKB-SubCell"/>
</dbReference>
<keyword evidence="7 16" id="KW-0812">Transmembrane</keyword>
<evidence type="ECO:0000256" key="11">
    <source>
        <dbReference type="ARBA" id="ARBA00023136"/>
    </source>
</evidence>
<dbReference type="PANTHER" id="PTHR22883:SF466">
    <property type="entry name" value="PALMITOYLTRANSFERASE ZDHHC4"/>
    <property type="match status" value="1"/>
</dbReference>
<reference evidence="18" key="2">
    <citation type="journal article" date="2015" name="Fish Shellfish Immunol.">
        <title>Early steps in the European eel (Anguilla anguilla)-Vibrio vulnificus interaction in the gills: Role of the RtxA13 toxin.</title>
        <authorList>
            <person name="Callol A."/>
            <person name="Pajuelo D."/>
            <person name="Ebbesson L."/>
            <person name="Teles M."/>
            <person name="MacKenzie S."/>
            <person name="Amaro C."/>
        </authorList>
    </citation>
    <scope>NUCLEOTIDE SEQUENCE</scope>
</reference>
<dbReference type="GO" id="GO:0005789">
    <property type="term" value="C:endoplasmic reticulum membrane"/>
    <property type="evidence" value="ECO:0007669"/>
    <property type="project" value="UniProtKB-SubCell"/>
</dbReference>
<evidence type="ECO:0000256" key="16">
    <source>
        <dbReference type="RuleBase" id="RU079119"/>
    </source>
</evidence>
<feature type="transmembrane region" description="Helical" evidence="16">
    <location>
        <begin position="258"/>
        <end position="284"/>
    </location>
</feature>
<dbReference type="Pfam" id="PF01529">
    <property type="entry name" value="DHHC"/>
    <property type="match status" value="1"/>
</dbReference>
<keyword evidence="14 16" id="KW-0012">Acyltransferase</keyword>
<name>A0A0E9XD70_ANGAN</name>
<keyword evidence="13" id="KW-0449">Lipoprotein</keyword>
<comment type="catalytic activity">
    <reaction evidence="15">
        <text>L-cysteinyl-[protein] + hexadecanoyl-CoA = S-hexadecanoyl-L-cysteinyl-[protein] + CoA</text>
        <dbReference type="Rhea" id="RHEA:36683"/>
        <dbReference type="Rhea" id="RHEA-COMP:10131"/>
        <dbReference type="Rhea" id="RHEA-COMP:11032"/>
        <dbReference type="ChEBI" id="CHEBI:29950"/>
        <dbReference type="ChEBI" id="CHEBI:57287"/>
        <dbReference type="ChEBI" id="CHEBI:57379"/>
        <dbReference type="ChEBI" id="CHEBI:74151"/>
        <dbReference type="EC" id="2.3.1.225"/>
    </reaction>
    <physiologicalReaction direction="left-to-right" evidence="15">
        <dbReference type="Rhea" id="RHEA:36684"/>
    </physiologicalReaction>
</comment>
<evidence type="ECO:0000256" key="5">
    <source>
        <dbReference type="ARBA" id="ARBA00022475"/>
    </source>
</evidence>
<comment type="similarity">
    <text evidence="4 16">Belongs to the DHHC palmitoyltransferase family.</text>
</comment>
<evidence type="ECO:0000256" key="2">
    <source>
        <dbReference type="ARBA" id="ARBA00004651"/>
    </source>
</evidence>
<feature type="transmembrane region" description="Helical" evidence="16">
    <location>
        <begin position="6"/>
        <end position="26"/>
    </location>
</feature>
<evidence type="ECO:0000256" key="9">
    <source>
        <dbReference type="ARBA" id="ARBA00022989"/>
    </source>
</evidence>
<dbReference type="AlphaFoldDB" id="A0A0E9XD70"/>
<keyword evidence="8" id="KW-0256">Endoplasmic reticulum</keyword>
<evidence type="ECO:0000256" key="15">
    <source>
        <dbReference type="ARBA" id="ARBA00047790"/>
    </source>
</evidence>
<evidence type="ECO:0000256" key="8">
    <source>
        <dbReference type="ARBA" id="ARBA00022824"/>
    </source>
</evidence>
<evidence type="ECO:0000256" key="3">
    <source>
        <dbReference type="ARBA" id="ARBA00004653"/>
    </source>
</evidence>
<keyword evidence="5" id="KW-1003">Cell membrane</keyword>
<evidence type="ECO:0000313" key="18">
    <source>
        <dbReference type="EMBL" id="JAI00698.1"/>
    </source>
</evidence>
<organism evidence="18">
    <name type="scientific">Anguilla anguilla</name>
    <name type="common">European freshwater eel</name>
    <name type="synonym">Muraena anguilla</name>
    <dbReference type="NCBI Taxonomy" id="7936"/>
    <lineage>
        <taxon>Eukaryota</taxon>
        <taxon>Metazoa</taxon>
        <taxon>Chordata</taxon>
        <taxon>Craniata</taxon>
        <taxon>Vertebrata</taxon>
        <taxon>Euteleostomi</taxon>
        <taxon>Actinopterygii</taxon>
        <taxon>Neopterygii</taxon>
        <taxon>Teleostei</taxon>
        <taxon>Anguilliformes</taxon>
        <taxon>Anguillidae</taxon>
        <taxon>Anguilla</taxon>
    </lineage>
</organism>
<evidence type="ECO:0000256" key="14">
    <source>
        <dbReference type="ARBA" id="ARBA00023315"/>
    </source>
</evidence>
<dbReference type="GO" id="GO:0019706">
    <property type="term" value="F:protein-cysteine S-palmitoyltransferase activity"/>
    <property type="evidence" value="ECO:0007669"/>
    <property type="project" value="UniProtKB-EC"/>
</dbReference>
<feature type="transmembrane region" description="Helical" evidence="16">
    <location>
        <begin position="99"/>
        <end position="118"/>
    </location>
</feature>
<dbReference type="GO" id="GO:0000139">
    <property type="term" value="C:Golgi membrane"/>
    <property type="evidence" value="ECO:0007669"/>
    <property type="project" value="UniProtKB-SubCell"/>
</dbReference>
<dbReference type="GO" id="GO:0006612">
    <property type="term" value="P:protein targeting to membrane"/>
    <property type="evidence" value="ECO:0007669"/>
    <property type="project" value="TreeGrafter"/>
</dbReference>
<evidence type="ECO:0000256" key="4">
    <source>
        <dbReference type="ARBA" id="ARBA00008574"/>
    </source>
</evidence>
<comment type="subcellular location">
    <subcellularLocation>
        <location evidence="2">Cell membrane</location>
        <topology evidence="2">Multi-pass membrane protein</topology>
    </subcellularLocation>
    <subcellularLocation>
        <location evidence="1">Endoplasmic reticulum membrane</location>
        <topology evidence="1">Multi-pass membrane protein</topology>
    </subcellularLocation>
    <subcellularLocation>
        <location evidence="3">Golgi apparatus membrane</location>
        <topology evidence="3">Multi-pass membrane protein</topology>
    </subcellularLocation>
</comment>
<evidence type="ECO:0000256" key="1">
    <source>
        <dbReference type="ARBA" id="ARBA00004477"/>
    </source>
</evidence>
<dbReference type="EC" id="2.3.1.225" evidence="16"/>
<reference evidence="18" key="1">
    <citation type="submission" date="2014-11" db="EMBL/GenBank/DDBJ databases">
        <authorList>
            <person name="Amaro Gonzalez C."/>
        </authorList>
    </citation>
    <scope>NUCLEOTIDE SEQUENCE</scope>
</reference>
<dbReference type="InterPro" id="IPR001594">
    <property type="entry name" value="Palmitoyltrfase_DHHC"/>
</dbReference>